<feature type="domain" description="CUB" evidence="7">
    <location>
        <begin position="53"/>
        <end position="168"/>
    </location>
</feature>
<evidence type="ECO:0000259" key="7">
    <source>
        <dbReference type="PROSITE" id="PS01180"/>
    </source>
</evidence>
<keyword evidence="6" id="KW-0472">Membrane</keyword>
<evidence type="ECO:0000256" key="1">
    <source>
        <dbReference type="ARBA" id="ARBA00022737"/>
    </source>
</evidence>
<dbReference type="SUPFAM" id="SSF49854">
    <property type="entry name" value="Spermadhesin, CUB domain"/>
    <property type="match status" value="2"/>
</dbReference>
<dbReference type="SMR" id="A0A482WIH3"/>
<dbReference type="CDD" id="cd00112">
    <property type="entry name" value="LDLa"/>
    <property type="match status" value="1"/>
</dbReference>
<dbReference type="InterPro" id="IPR036055">
    <property type="entry name" value="LDL_receptor-like_sf"/>
</dbReference>
<dbReference type="Proteomes" id="UP000291343">
    <property type="component" value="Unassembled WGS sequence"/>
</dbReference>
<comment type="caution">
    <text evidence="3">Lacks conserved residue(s) required for the propagation of feature annotation.</text>
</comment>
<dbReference type="FunCoup" id="A0A482WIH3">
    <property type="interactions" value="80"/>
</dbReference>
<dbReference type="Gene3D" id="2.60.120.290">
    <property type="entry name" value="Spermadhesin, CUB domain"/>
    <property type="match status" value="2"/>
</dbReference>
<evidence type="ECO:0000256" key="4">
    <source>
        <dbReference type="PROSITE-ProRule" id="PRU00124"/>
    </source>
</evidence>
<keyword evidence="9" id="KW-1185">Reference proteome</keyword>
<dbReference type="EMBL" id="QKKF02034243">
    <property type="protein sequence ID" value="RZF33315.1"/>
    <property type="molecule type" value="Genomic_DNA"/>
</dbReference>
<dbReference type="Pfam" id="PF00431">
    <property type="entry name" value="CUB"/>
    <property type="match status" value="2"/>
</dbReference>
<accession>A0A482WIH3</accession>
<dbReference type="InParanoid" id="A0A482WIH3"/>
<feature type="region of interest" description="Disordered" evidence="5">
    <location>
        <begin position="433"/>
        <end position="455"/>
    </location>
</feature>
<proteinExistence type="predicted"/>
<dbReference type="PROSITE" id="PS01180">
    <property type="entry name" value="CUB"/>
    <property type="match status" value="2"/>
</dbReference>
<protein>
    <recommendedName>
        <fullName evidence="7">CUB domain-containing protein</fullName>
    </recommendedName>
</protein>
<dbReference type="SMART" id="SM00042">
    <property type="entry name" value="CUB"/>
    <property type="match status" value="2"/>
</dbReference>
<comment type="caution">
    <text evidence="8">The sequence shown here is derived from an EMBL/GenBank/DDBJ whole genome shotgun (WGS) entry which is preliminary data.</text>
</comment>
<feature type="disulfide bond" evidence="4">
    <location>
        <begin position="333"/>
        <end position="348"/>
    </location>
</feature>
<keyword evidence="6" id="KW-0812">Transmembrane</keyword>
<sequence length="662" mass="73422">MPRKKDKNVQGTTKVILLLNLNLLFIWISVIVGVNPVSTSAVIGEEMVLNPACTSFQIGDPEKNEFYSPNYPSLYPNHTDCIKIITAESGNLLRLDFRDSFNVEPSEECRFDYLEVRDGAHGYSTRIGLFCGHDFPPVLTSSDRYLWLRFHSDETIEYSGFKAVYSQIPKPTGLPGEHPELGMCRIETEGYEGFVNRSDIDPERVRTSLMYGVPLDCMWVIRVQEGWRIQLHFSTFSLERPNDCDSNFIDIFSEKTDLPSRLYNFCGSIAELVQSPGNVLHLRFMAEAKAVNSSFEALFTAFRLKDKDKGETSCREGEYDCEDATCIMSDLKCNGRINCRFKWDEDDCTTKTGALTDHMIIILTIFFLILTGMCCTFLFNCFRKLVRDHRIIQAQLRESRESHLEQLGRKTPAAKAAVITPLATVLSSSESPAANIRSVSPPRLRNTVSPQSMNGGGRGDCYVPVSAGDLLPIVVKQQSNCSSSLARDEANAAIFKGYGDHGDSTSADIDDVDQLLLPDDLHLPEMRDSECQTRESLFHNSGYTPNTSTGSRTPPPPMRSLPVSRCQQQVGVASSIHDSRSTPDAGSFTTFGYGRDHRQSQQAMPAAATQQKTANSQRFRAEAVIQMDKYGGGGPPPPAASAAARPYSVDSTKSAPDVIVTH</sequence>
<name>A0A482WIH3_LAOST</name>
<evidence type="ECO:0000256" key="3">
    <source>
        <dbReference type="PROSITE-ProRule" id="PRU00059"/>
    </source>
</evidence>
<dbReference type="PANTHER" id="PTHR24251:SF28">
    <property type="entry name" value="NEUROPILIN AND TOLLOID-LIKE, ISOFORM B"/>
    <property type="match status" value="1"/>
</dbReference>
<evidence type="ECO:0000256" key="5">
    <source>
        <dbReference type="SAM" id="MobiDB-lite"/>
    </source>
</evidence>
<dbReference type="SUPFAM" id="SSF57424">
    <property type="entry name" value="LDL receptor-like module"/>
    <property type="match status" value="1"/>
</dbReference>
<dbReference type="SMART" id="SM00192">
    <property type="entry name" value="LDLa"/>
    <property type="match status" value="1"/>
</dbReference>
<feature type="compositionally biased region" description="Polar residues" evidence="5">
    <location>
        <begin position="538"/>
        <end position="552"/>
    </location>
</feature>
<dbReference type="OrthoDB" id="9971251at2759"/>
<keyword evidence="2 4" id="KW-1015">Disulfide bond</keyword>
<keyword evidence="6" id="KW-1133">Transmembrane helix</keyword>
<evidence type="ECO:0000313" key="9">
    <source>
        <dbReference type="Proteomes" id="UP000291343"/>
    </source>
</evidence>
<keyword evidence="1" id="KW-0677">Repeat</keyword>
<feature type="region of interest" description="Disordered" evidence="5">
    <location>
        <begin position="628"/>
        <end position="662"/>
    </location>
</feature>
<feature type="disulfide bond" evidence="4">
    <location>
        <begin position="321"/>
        <end position="339"/>
    </location>
</feature>
<gene>
    <name evidence="8" type="ORF">LSTR_LSTR007660</name>
</gene>
<feature type="region of interest" description="Disordered" evidence="5">
    <location>
        <begin position="532"/>
        <end position="602"/>
    </location>
</feature>
<dbReference type="InterPro" id="IPR035914">
    <property type="entry name" value="Sperma_CUB_dom_sf"/>
</dbReference>
<evidence type="ECO:0000256" key="6">
    <source>
        <dbReference type="SAM" id="Phobius"/>
    </source>
</evidence>
<dbReference type="PROSITE" id="PS50068">
    <property type="entry name" value="LDLRA_2"/>
    <property type="match status" value="1"/>
</dbReference>
<organism evidence="8 9">
    <name type="scientific">Laodelphax striatellus</name>
    <name type="common">Small brown planthopper</name>
    <name type="synonym">Delphax striatella</name>
    <dbReference type="NCBI Taxonomy" id="195883"/>
    <lineage>
        <taxon>Eukaryota</taxon>
        <taxon>Metazoa</taxon>
        <taxon>Ecdysozoa</taxon>
        <taxon>Arthropoda</taxon>
        <taxon>Hexapoda</taxon>
        <taxon>Insecta</taxon>
        <taxon>Pterygota</taxon>
        <taxon>Neoptera</taxon>
        <taxon>Paraneoptera</taxon>
        <taxon>Hemiptera</taxon>
        <taxon>Auchenorrhyncha</taxon>
        <taxon>Fulgoroidea</taxon>
        <taxon>Delphacidae</taxon>
        <taxon>Criomorphinae</taxon>
        <taxon>Laodelphax</taxon>
    </lineage>
</organism>
<dbReference type="STRING" id="195883.A0A482WIH3"/>
<dbReference type="Gene3D" id="4.10.400.10">
    <property type="entry name" value="Low-density Lipoprotein Receptor"/>
    <property type="match status" value="1"/>
</dbReference>
<dbReference type="PANTHER" id="PTHR24251">
    <property type="entry name" value="OVOCHYMASE-RELATED"/>
    <property type="match status" value="1"/>
</dbReference>
<feature type="transmembrane region" description="Helical" evidence="6">
    <location>
        <begin position="12"/>
        <end position="34"/>
    </location>
</feature>
<reference evidence="8 9" key="1">
    <citation type="journal article" date="2017" name="Gigascience">
        <title>Genome sequence of the small brown planthopper, Laodelphax striatellus.</title>
        <authorList>
            <person name="Zhu J."/>
            <person name="Jiang F."/>
            <person name="Wang X."/>
            <person name="Yang P."/>
            <person name="Bao Y."/>
            <person name="Zhao W."/>
            <person name="Wang W."/>
            <person name="Lu H."/>
            <person name="Wang Q."/>
            <person name="Cui N."/>
            <person name="Li J."/>
            <person name="Chen X."/>
            <person name="Luo L."/>
            <person name="Yu J."/>
            <person name="Kang L."/>
            <person name="Cui F."/>
        </authorList>
    </citation>
    <scope>NUCLEOTIDE SEQUENCE [LARGE SCALE GENOMIC DNA]</scope>
    <source>
        <strain evidence="8">Lst14</strain>
    </source>
</reference>
<feature type="domain" description="CUB" evidence="7">
    <location>
        <begin position="184"/>
        <end position="302"/>
    </location>
</feature>
<dbReference type="AlphaFoldDB" id="A0A482WIH3"/>
<dbReference type="InterPro" id="IPR002172">
    <property type="entry name" value="LDrepeatLR_classA_rpt"/>
</dbReference>
<feature type="transmembrane region" description="Helical" evidence="6">
    <location>
        <begin position="359"/>
        <end position="382"/>
    </location>
</feature>
<evidence type="ECO:0000256" key="2">
    <source>
        <dbReference type="ARBA" id="ARBA00023157"/>
    </source>
</evidence>
<dbReference type="FunFam" id="2.60.120.290:FF:000013">
    <property type="entry name" value="Membrane frizzled-related protein"/>
    <property type="match status" value="1"/>
</dbReference>
<feature type="disulfide bond" evidence="4">
    <location>
        <begin position="314"/>
        <end position="326"/>
    </location>
</feature>
<dbReference type="CDD" id="cd00041">
    <property type="entry name" value="CUB"/>
    <property type="match status" value="2"/>
</dbReference>
<dbReference type="InterPro" id="IPR000859">
    <property type="entry name" value="CUB_dom"/>
</dbReference>
<evidence type="ECO:0000313" key="8">
    <source>
        <dbReference type="EMBL" id="RZF33315.1"/>
    </source>
</evidence>